<gene>
    <name evidence="1" type="ORF">V5799_014613</name>
</gene>
<sequence length="122" mass="13727">MTDVTTPCPQSGWDLLKRDYFACLYSRVIQADSRETCQDDALLSQVEDCRVDAYLKLRPDVKLKSPPFDNSVQLFKNCMANTLGKFREAGMSALRGFRVGPDVGPMPFEAKPNITVEYAHFA</sequence>
<comment type="caution">
    <text evidence="1">The sequence shown here is derived from an EMBL/GenBank/DDBJ whole genome shotgun (WGS) entry which is preliminary data.</text>
</comment>
<accession>A0AAQ4E2I3</accession>
<proteinExistence type="predicted"/>
<protein>
    <submittedName>
        <fullName evidence="1">Uncharacterized protein</fullName>
    </submittedName>
</protein>
<dbReference type="Proteomes" id="UP001321473">
    <property type="component" value="Unassembled WGS sequence"/>
</dbReference>
<evidence type="ECO:0000313" key="2">
    <source>
        <dbReference type="Proteomes" id="UP001321473"/>
    </source>
</evidence>
<keyword evidence="2" id="KW-1185">Reference proteome</keyword>
<evidence type="ECO:0000313" key="1">
    <source>
        <dbReference type="EMBL" id="KAK8768923.1"/>
    </source>
</evidence>
<organism evidence="1 2">
    <name type="scientific">Amblyomma americanum</name>
    <name type="common">Lone star tick</name>
    <dbReference type="NCBI Taxonomy" id="6943"/>
    <lineage>
        <taxon>Eukaryota</taxon>
        <taxon>Metazoa</taxon>
        <taxon>Ecdysozoa</taxon>
        <taxon>Arthropoda</taxon>
        <taxon>Chelicerata</taxon>
        <taxon>Arachnida</taxon>
        <taxon>Acari</taxon>
        <taxon>Parasitiformes</taxon>
        <taxon>Ixodida</taxon>
        <taxon>Ixodoidea</taxon>
        <taxon>Ixodidae</taxon>
        <taxon>Amblyomminae</taxon>
        <taxon>Amblyomma</taxon>
    </lineage>
</organism>
<name>A0AAQ4E2I3_AMBAM</name>
<dbReference type="AlphaFoldDB" id="A0AAQ4E2I3"/>
<reference evidence="1 2" key="1">
    <citation type="journal article" date="2023" name="Arcadia Sci">
        <title>De novo assembly of a long-read Amblyomma americanum tick genome.</title>
        <authorList>
            <person name="Chou S."/>
            <person name="Poskanzer K.E."/>
            <person name="Rollins M."/>
            <person name="Thuy-Boun P.S."/>
        </authorList>
    </citation>
    <scope>NUCLEOTIDE SEQUENCE [LARGE SCALE GENOMIC DNA]</scope>
    <source>
        <strain evidence="1">F_SG_1</strain>
        <tissue evidence="1">Salivary glands</tissue>
    </source>
</reference>
<dbReference type="EMBL" id="JARKHS020023287">
    <property type="protein sequence ID" value="KAK8768923.1"/>
    <property type="molecule type" value="Genomic_DNA"/>
</dbReference>